<name>A0A438JC32_VITVI</name>
<dbReference type="EMBL" id="QGNW01000051">
    <property type="protein sequence ID" value="RVX06517.1"/>
    <property type="molecule type" value="Genomic_DNA"/>
</dbReference>
<organism evidence="2 3">
    <name type="scientific">Vitis vinifera</name>
    <name type="common">Grape</name>
    <dbReference type="NCBI Taxonomy" id="29760"/>
    <lineage>
        <taxon>Eukaryota</taxon>
        <taxon>Viridiplantae</taxon>
        <taxon>Streptophyta</taxon>
        <taxon>Embryophyta</taxon>
        <taxon>Tracheophyta</taxon>
        <taxon>Spermatophyta</taxon>
        <taxon>Magnoliopsida</taxon>
        <taxon>eudicotyledons</taxon>
        <taxon>Gunneridae</taxon>
        <taxon>Pentapetalae</taxon>
        <taxon>rosids</taxon>
        <taxon>Vitales</taxon>
        <taxon>Vitaceae</taxon>
        <taxon>Viteae</taxon>
        <taxon>Vitis</taxon>
    </lineage>
</organism>
<reference evidence="2 3" key="1">
    <citation type="journal article" date="2018" name="PLoS Genet.">
        <title>Population sequencing reveals clonal diversity and ancestral inbreeding in the grapevine cultivar Chardonnay.</title>
        <authorList>
            <person name="Roach M.J."/>
            <person name="Johnson D.L."/>
            <person name="Bohlmann J."/>
            <person name="van Vuuren H.J."/>
            <person name="Jones S.J."/>
            <person name="Pretorius I.S."/>
            <person name="Schmidt S.A."/>
            <person name="Borneman A.R."/>
        </authorList>
    </citation>
    <scope>NUCLEOTIDE SEQUENCE [LARGE SCALE GENOMIC DNA]</scope>
    <source>
        <strain evidence="3">cv. Chardonnay</strain>
        <tissue evidence="2">Leaf</tissue>
    </source>
</reference>
<evidence type="ECO:0000259" key="1">
    <source>
        <dbReference type="Pfam" id="PF13976"/>
    </source>
</evidence>
<protein>
    <recommendedName>
        <fullName evidence="1">GAG-pre-integrase domain-containing protein</fullName>
    </recommendedName>
</protein>
<dbReference type="InterPro" id="IPR025724">
    <property type="entry name" value="GAG-pre-integrase_dom"/>
</dbReference>
<feature type="domain" description="GAG-pre-integrase" evidence="1">
    <location>
        <begin position="139"/>
        <end position="188"/>
    </location>
</feature>
<comment type="caution">
    <text evidence="2">The sequence shown here is derived from an EMBL/GenBank/DDBJ whole genome shotgun (WGS) entry which is preliminary data.</text>
</comment>
<dbReference type="Proteomes" id="UP000288805">
    <property type="component" value="Unassembled WGS sequence"/>
</dbReference>
<evidence type="ECO:0000313" key="3">
    <source>
        <dbReference type="Proteomes" id="UP000288805"/>
    </source>
</evidence>
<proteinExistence type="predicted"/>
<evidence type="ECO:0000313" key="2">
    <source>
        <dbReference type="EMBL" id="RVX06517.1"/>
    </source>
</evidence>
<dbReference type="Pfam" id="PF13976">
    <property type="entry name" value="gag_pre-integrs"/>
    <property type="match status" value="1"/>
</dbReference>
<accession>A0A438JC32</accession>
<sequence>MVRSEAAQRIVMMKKPVLENSALAIPKTNPIAEKQEGRKFNEKTIIGSCHGDKKRERFLKQSRVWASNHMIGSSCFFSKLYTLCKKQKGYYSIWFITKLTKHLDCSITFFPSHCVIQDKTWKMIGHAKENGDGNFAAMLCSSALQEMDMILQHNGLGHPSFTIMQKIFTSFDFNKISFHCEVCKMAKHYHATFQSTNEKSVVPFNLIHTGVQGKSRIPNASGAS</sequence>
<gene>
    <name evidence="2" type="ORF">CK203_023547</name>
</gene>
<dbReference type="AlphaFoldDB" id="A0A438JC32"/>